<dbReference type="Proteomes" id="UP001214530">
    <property type="component" value="Chromosome"/>
</dbReference>
<dbReference type="EMBL" id="CP119313">
    <property type="protein sequence ID" value="WEK18772.1"/>
    <property type="molecule type" value="Genomic_DNA"/>
</dbReference>
<evidence type="ECO:0000313" key="2">
    <source>
        <dbReference type="EMBL" id="WEK18772.1"/>
    </source>
</evidence>
<feature type="compositionally biased region" description="Basic and acidic residues" evidence="1">
    <location>
        <begin position="28"/>
        <end position="51"/>
    </location>
</feature>
<evidence type="ECO:0000313" key="3">
    <source>
        <dbReference type="Proteomes" id="UP001214530"/>
    </source>
</evidence>
<sequence>MKRFIFIVAMALSLSACDNTERIRLRAPKAESADEMAATEKKDTLRIDTSKNDTTVLR</sequence>
<evidence type="ECO:0008006" key="4">
    <source>
        <dbReference type="Google" id="ProtNLM"/>
    </source>
</evidence>
<gene>
    <name evidence="2" type="ORF">P0Y49_18505</name>
</gene>
<dbReference type="PROSITE" id="PS51257">
    <property type="entry name" value="PROKAR_LIPOPROTEIN"/>
    <property type="match status" value="1"/>
</dbReference>
<accession>A0AAJ5W696</accession>
<evidence type="ECO:0000256" key="1">
    <source>
        <dbReference type="SAM" id="MobiDB-lite"/>
    </source>
</evidence>
<feature type="region of interest" description="Disordered" evidence="1">
    <location>
        <begin position="28"/>
        <end position="58"/>
    </location>
</feature>
<proteinExistence type="predicted"/>
<name>A0AAJ5W696_9SPHI</name>
<dbReference type="AlphaFoldDB" id="A0AAJ5W696"/>
<protein>
    <recommendedName>
        <fullName evidence="4">Lipoprotein</fullName>
    </recommendedName>
</protein>
<reference evidence="2" key="1">
    <citation type="submission" date="2023-03" db="EMBL/GenBank/DDBJ databases">
        <title>Andean soil-derived lignocellulolytic bacterial consortium as a source of novel taxa and putative plastic-active enzymes.</title>
        <authorList>
            <person name="Diaz-Garcia L."/>
            <person name="Chuvochina M."/>
            <person name="Feuerriegel G."/>
            <person name="Bunk B."/>
            <person name="Sproer C."/>
            <person name="Streit W.R."/>
            <person name="Rodriguez L.M."/>
            <person name="Overmann J."/>
            <person name="Jimenez D.J."/>
        </authorList>
    </citation>
    <scope>NUCLEOTIDE SEQUENCE</scope>
    <source>
        <strain evidence="2">MAG 3858</strain>
    </source>
</reference>
<organism evidence="2 3">
    <name type="scientific">Candidatus Pedobacter colombiensis</name>
    <dbReference type="NCBI Taxonomy" id="3121371"/>
    <lineage>
        <taxon>Bacteria</taxon>
        <taxon>Pseudomonadati</taxon>
        <taxon>Bacteroidota</taxon>
        <taxon>Sphingobacteriia</taxon>
        <taxon>Sphingobacteriales</taxon>
        <taxon>Sphingobacteriaceae</taxon>
        <taxon>Pedobacter</taxon>
    </lineage>
</organism>